<dbReference type="Gene3D" id="1.10.287.3240">
    <property type="match status" value="1"/>
</dbReference>
<keyword evidence="6" id="KW-1185">Reference proteome</keyword>
<evidence type="ECO:0000256" key="1">
    <source>
        <dbReference type="ARBA" id="ARBA00005850"/>
    </source>
</evidence>
<dbReference type="Proteomes" id="UP001152562">
    <property type="component" value="Unassembled WGS sequence"/>
</dbReference>
<dbReference type="Pfam" id="PF01813">
    <property type="entry name" value="ATP-synt_D"/>
    <property type="match status" value="1"/>
</dbReference>
<protein>
    <submittedName>
        <fullName evidence="5">Uncharacterized protein</fullName>
    </submittedName>
</protein>
<evidence type="ECO:0000256" key="4">
    <source>
        <dbReference type="ARBA" id="ARBA00045737"/>
    </source>
</evidence>
<reference evidence="5" key="1">
    <citation type="submission" date="2022-05" db="EMBL/GenBank/DDBJ databases">
        <authorList>
            <person name="Okamura Y."/>
        </authorList>
    </citation>
    <scope>NUCLEOTIDE SEQUENCE</scope>
</reference>
<organism evidence="5 6">
    <name type="scientific">Pieris brassicae</name>
    <name type="common">White butterfly</name>
    <name type="synonym">Large white butterfly</name>
    <dbReference type="NCBI Taxonomy" id="7116"/>
    <lineage>
        <taxon>Eukaryota</taxon>
        <taxon>Metazoa</taxon>
        <taxon>Ecdysozoa</taxon>
        <taxon>Arthropoda</taxon>
        <taxon>Hexapoda</taxon>
        <taxon>Insecta</taxon>
        <taxon>Pterygota</taxon>
        <taxon>Neoptera</taxon>
        <taxon>Endopterygota</taxon>
        <taxon>Lepidoptera</taxon>
        <taxon>Glossata</taxon>
        <taxon>Ditrysia</taxon>
        <taxon>Papilionoidea</taxon>
        <taxon>Pieridae</taxon>
        <taxon>Pierinae</taxon>
        <taxon>Pieris</taxon>
    </lineage>
</organism>
<comment type="function">
    <text evidence="4">Subunit of the V1 complex of vacuolar(H+)-ATPase (V-ATPase), a multisubunit enzyme composed of a peripheral complex (V1) that hydrolyzes ATP and a membrane integral complex (V0) that translocates protons. V-ATPase is responsible for acidifying and maintaining the pH of intracellular compartments and in some cell types, is targeted to the plasma membrane, where it is responsible for acidifying the extracellular environment.</text>
</comment>
<name>A0A9P0XKZ0_PIEBR</name>
<evidence type="ECO:0000313" key="5">
    <source>
        <dbReference type="EMBL" id="CAH4039047.1"/>
    </source>
</evidence>
<proteinExistence type="inferred from homology"/>
<dbReference type="AlphaFoldDB" id="A0A9P0XKZ0"/>
<comment type="caution">
    <text evidence="5">The sequence shown here is derived from an EMBL/GenBank/DDBJ whole genome shotgun (WGS) entry which is preliminary data.</text>
</comment>
<evidence type="ECO:0000256" key="2">
    <source>
        <dbReference type="ARBA" id="ARBA00022448"/>
    </source>
</evidence>
<sequence length="109" mass="12924">MTPNFCYKHPEFFANTSRIVPILYPTISKNAPSIKEEMPKGNVLSKIVVPRINLTSKYIVSELDEKEREETFRLKRVKQKKMADRRKEELKILEERGLDKIEEDKEEEN</sequence>
<evidence type="ECO:0000256" key="3">
    <source>
        <dbReference type="ARBA" id="ARBA00023065"/>
    </source>
</evidence>
<dbReference type="InterPro" id="IPR002699">
    <property type="entry name" value="V_ATPase_D"/>
</dbReference>
<comment type="similarity">
    <text evidence="1">Belongs to the V-ATPase D subunit family.</text>
</comment>
<gene>
    <name evidence="5" type="ORF">PIBRA_LOCUS14509</name>
</gene>
<keyword evidence="3" id="KW-0406">Ion transport</keyword>
<dbReference type="GO" id="GO:0046961">
    <property type="term" value="F:proton-transporting ATPase activity, rotational mechanism"/>
    <property type="evidence" value="ECO:0007669"/>
    <property type="project" value="InterPro"/>
</dbReference>
<keyword evidence="2" id="KW-0813">Transport</keyword>
<evidence type="ECO:0000313" key="6">
    <source>
        <dbReference type="Proteomes" id="UP001152562"/>
    </source>
</evidence>
<dbReference type="EMBL" id="CALOZG010000087">
    <property type="protein sequence ID" value="CAH4039047.1"/>
    <property type="molecule type" value="Genomic_DNA"/>
</dbReference>
<accession>A0A9P0XKZ0</accession>